<sequence>MQDDIDDRRGRYLEPRPSDARYEEPVEEEIPYEDEAPYQHDPAYDDFDDPAGYDEPPPRRSRLVPVLTIVAGVLVVAIAVVGVLYALGVFDSNNGPTTATSGQTPIDLTPDNVPEAPEVRAVGVNQTPGDLAADSMVPDSMTPGAAPDVRDAAVSIAPPAQGEPPVRSTHGDWQVRCDTPAGAQGEQCVLMQFVTAEDRDNVGLTVIVLKTADGAARIMRILAPLGVLLPSGLGLKIDEADIGRAGFVRCLPNGCVAEVILEEELLGQLNKGGTATFIIFQTPEEGIGIPISLAGFNAGFASLP</sequence>
<protein>
    <submittedName>
        <fullName evidence="3">Invasion protein IalB, involved in pathogenesis</fullName>
    </submittedName>
</protein>
<keyword evidence="2" id="KW-0812">Transmembrane</keyword>
<dbReference type="AlphaFoldDB" id="A0A1G6C6F3"/>
<feature type="region of interest" description="Disordered" evidence="1">
    <location>
        <begin position="1"/>
        <end position="60"/>
    </location>
</feature>
<name>A0A1G6C6F3_9HYPH</name>
<dbReference type="EMBL" id="FMXQ01000004">
    <property type="protein sequence ID" value="SDB28463.1"/>
    <property type="molecule type" value="Genomic_DNA"/>
</dbReference>
<evidence type="ECO:0000313" key="4">
    <source>
        <dbReference type="Proteomes" id="UP000199071"/>
    </source>
</evidence>
<feature type="compositionally biased region" description="Acidic residues" evidence="1">
    <location>
        <begin position="25"/>
        <end position="36"/>
    </location>
</feature>
<feature type="compositionally biased region" description="Basic and acidic residues" evidence="1">
    <location>
        <begin position="1"/>
        <end position="24"/>
    </location>
</feature>
<keyword evidence="2" id="KW-1133">Transmembrane helix</keyword>
<feature type="transmembrane region" description="Helical" evidence="2">
    <location>
        <begin position="63"/>
        <end position="87"/>
    </location>
</feature>
<dbReference type="InterPro" id="IPR010642">
    <property type="entry name" value="Invasion_prot_B"/>
</dbReference>
<dbReference type="STRING" id="665467.SAMN02982931_02119"/>
<evidence type="ECO:0000256" key="1">
    <source>
        <dbReference type="SAM" id="MobiDB-lite"/>
    </source>
</evidence>
<accession>A0A1G6C6F3</accession>
<dbReference type="Pfam" id="PF06776">
    <property type="entry name" value="IalB"/>
    <property type="match status" value="1"/>
</dbReference>
<dbReference type="Proteomes" id="UP000199071">
    <property type="component" value="Unassembled WGS sequence"/>
</dbReference>
<reference evidence="3 4" key="1">
    <citation type="submission" date="2016-10" db="EMBL/GenBank/DDBJ databases">
        <authorList>
            <person name="de Groot N.N."/>
        </authorList>
    </citation>
    <scope>NUCLEOTIDE SEQUENCE [LARGE SCALE GENOMIC DNA]</scope>
    <source>
        <strain evidence="3 4">ATCC 35022</strain>
    </source>
</reference>
<keyword evidence="2" id="KW-0472">Membrane</keyword>
<dbReference type="Gene3D" id="2.60.40.1880">
    <property type="entry name" value="Invasion associated locus B (IalB) protein"/>
    <property type="match status" value="1"/>
</dbReference>
<gene>
    <name evidence="3" type="ORF">SAMN02982931_02119</name>
</gene>
<dbReference type="InterPro" id="IPR038696">
    <property type="entry name" value="IalB_sf"/>
</dbReference>
<evidence type="ECO:0000256" key="2">
    <source>
        <dbReference type="SAM" id="Phobius"/>
    </source>
</evidence>
<proteinExistence type="predicted"/>
<keyword evidence="4" id="KW-1185">Reference proteome</keyword>
<evidence type="ECO:0000313" key="3">
    <source>
        <dbReference type="EMBL" id="SDB28463.1"/>
    </source>
</evidence>
<organism evidence="3 4">
    <name type="scientific">Bauldia litoralis</name>
    <dbReference type="NCBI Taxonomy" id="665467"/>
    <lineage>
        <taxon>Bacteria</taxon>
        <taxon>Pseudomonadati</taxon>
        <taxon>Pseudomonadota</taxon>
        <taxon>Alphaproteobacteria</taxon>
        <taxon>Hyphomicrobiales</taxon>
        <taxon>Kaistiaceae</taxon>
        <taxon>Bauldia</taxon>
    </lineage>
</organism>